<dbReference type="EMBL" id="QYUK01000011">
    <property type="protein sequence ID" value="RJF89464.1"/>
    <property type="molecule type" value="Genomic_DNA"/>
</dbReference>
<keyword evidence="1" id="KW-0472">Membrane</keyword>
<feature type="domain" description="AMP-dependent synthetase/ligase" evidence="2">
    <location>
        <begin position="24"/>
        <end position="192"/>
    </location>
</feature>
<dbReference type="SUPFAM" id="SSF56801">
    <property type="entry name" value="Acetyl-CoA synthetase-like"/>
    <property type="match status" value="1"/>
</dbReference>
<proteinExistence type="predicted"/>
<accession>A0A418WHF7</accession>
<evidence type="ECO:0000313" key="3">
    <source>
        <dbReference type="EMBL" id="RJF89464.1"/>
    </source>
</evidence>
<dbReference type="InterPro" id="IPR042099">
    <property type="entry name" value="ANL_N_sf"/>
</dbReference>
<keyword evidence="1" id="KW-1133">Transmembrane helix</keyword>
<name>A0A418WHF7_9PROT</name>
<keyword evidence="3" id="KW-0436">Ligase</keyword>
<dbReference type="Gene3D" id="3.40.50.12780">
    <property type="entry name" value="N-terminal domain of ligase-like"/>
    <property type="match status" value="1"/>
</dbReference>
<keyword evidence="4" id="KW-1185">Reference proteome</keyword>
<dbReference type="Pfam" id="PF00501">
    <property type="entry name" value="AMP-binding"/>
    <property type="match status" value="1"/>
</dbReference>
<comment type="caution">
    <text evidence="3">The sequence shown here is derived from an EMBL/GenBank/DDBJ whole genome shotgun (WGS) entry which is preliminary data.</text>
</comment>
<keyword evidence="1" id="KW-0812">Transmembrane</keyword>
<dbReference type="OrthoDB" id="9803968at2"/>
<sequence length="194" mass="20707">MAAESRSRNEPLPAVATIAERLAHHALTRGEATAFHIVAGHQTTDISYATLLRHAAGYAGIFAQAGLARGDLVFMCLKHGADLYAAYLGAMMMGAVPSFLAFPTPKQDPVLYWQTHRTLFQQMGGRAVLTYPENRDDLAAALPPATALLITPPTLPQDSRPLAEIAAGLPASSPDDTVLVQFSSGTTGLRKGWR</sequence>
<dbReference type="Proteomes" id="UP000284605">
    <property type="component" value="Unassembled WGS sequence"/>
</dbReference>
<evidence type="ECO:0000313" key="4">
    <source>
        <dbReference type="Proteomes" id="UP000284605"/>
    </source>
</evidence>
<dbReference type="GO" id="GO:0016874">
    <property type="term" value="F:ligase activity"/>
    <property type="evidence" value="ECO:0007669"/>
    <property type="project" value="UniProtKB-KW"/>
</dbReference>
<gene>
    <name evidence="3" type="ORF">D3874_22880</name>
</gene>
<feature type="transmembrane region" description="Helical" evidence="1">
    <location>
        <begin position="84"/>
        <end position="102"/>
    </location>
</feature>
<dbReference type="PANTHER" id="PTHR43767">
    <property type="entry name" value="LONG-CHAIN-FATTY-ACID--COA LIGASE"/>
    <property type="match status" value="1"/>
</dbReference>
<dbReference type="RefSeq" id="WP_119781374.1">
    <property type="nucleotide sequence ID" value="NZ_QYUK01000011.1"/>
</dbReference>
<evidence type="ECO:0000259" key="2">
    <source>
        <dbReference type="Pfam" id="PF00501"/>
    </source>
</evidence>
<dbReference type="AlphaFoldDB" id="A0A418WHF7"/>
<dbReference type="PANTHER" id="PTHR43767:SF1">
    <property type="entry name" value="NONRIBOSOMAL PEPTIDE SYNTHASE PES1 (EUROFUNG)-RELATED"/>
    <property type="match status" value="1"/>
</dbReference>
<protein>
    <submittedName>
        <fullName evidence="3">Long-chain fatty acid--CoA ligase</fullName>
    </submittedName>
</protein>
<organism evidence="3 4">
    <name type="scientific">Oleomonas cavernae</name>
    <dbReference type="NCBI Taxonomy" id="2320859"/>
    <lineage>
        <taxon>Bacteria</taxon>
        <taxon>Pseudomonadati</taxon>
        <taxon>Pseudomonadota</taxon>
        <taxon>Alphaproteobacteria</taxon>
        <taxon>Acetobacterales</taxon>
        <taxon>Acetobacteraceae</taxon>
        <taxon>Oleomonas</taxon>
    </lineage>
</organism>
<evidence type="ECO:0000256" key="1">
    <source>
        <dbReference type="SAM" id="Phobius"/>
    </source>
</evidence>
<dbReference type="InterPro" id="IPR050237">
    <property type="entry name" value="ATP-dep_AMP-bd_enzyme"/>
</dbReference>
<reference evidence="3 4" key="1">
    <citation type="submission" date="2018-09" db="EMBL/GenBank/DDBJ databases">
        <authorList>
            <person name="Zhu H."/>
        </authorList>
    </citation>
    <scope>NUCLEOTIDE SEQUENCE [LARGE SCALE GENOMIC DNA]</scope>
    <source>
        <strain evidence="3 4">K1W22B-8</strain>
    </source>
</reference>
<dbReference type="InterPro" id="IPR000873">
    <property type="entry name" value="AMP-dep_synth/lig_dom"/>
</dbReference>